<dbReference type="InterPro" id="IPR010982">
    <property type="entry name" value="Lambda_DNA-bd_dom_sf"/>
</dbReference>
<keyword evidence="3" id="KW-1185">Reference proteome</keyword>
<evidence type="ECO:0000313" key="2">
    <source>
        <dbReference type="EMBL" id="MDQ9169657.1"/>
    </source>
</evidence>
<sequence length="105" mass="11762">MYDMKENQIATDSRPKRAFNGIERGYTCNDPDHLLDMLKALKDLQNDAALSHALQVAPPIISKIRNGRMNISPGMLLRIHDVFGIPLADLRKLLTEEHVPDSGRG</sequence>
<organism evidence="2 3">
    <name type="scientific">Keguizhuia sedimenti</name>
    <dbReference type="NCBI Taxonomy" id="3064264"/>
    <lineage>
        <taxon>Bacteria</taxon>
        <taxon>Pseudomonadati</taxon>
        <taxon>Pseudomonadota</taxon>
        <taxon>Betaproteobacteria</taxon>
        <taxon>Burkholderiales</taxon>
        <taxon>Oxalobacteraceae</taxon>
        <taxon>Keguizhuia</taxon>
    </lineage>
</organism>
<dbReference type="CDD" id="cd00093">
    <property type="entry name" value="HTH_XRE"/>
    <property type="match status" value="1"/>
</dbReference>
<evidence type="ECO:0000259" key="1">
    <source>
        <dbReference type="PROSITE" id="PS50943"/>
    </source>
</evidence>
<dbReference type="InterPro" id="IPR001387">
    <property type="entry name" value="Cro/C1-type_HTH"/>
</dbReference>
<dbReference type="Gene3D" id="1.10.260.40">
    <property type="entry name" value="lambda repressor-like DNA-binding domains"/>
    <property type="match status" value="1"/>
</dbReference>
<dbReference type="PROSITE" id="PS50943">
    <property type="entry name" value="HTH_CROC1"/>
    <property type="match status" value="1"/>
</dbReference>
<proteinExistence type="predicted"/>
<dbReference type="SUPFAM" id="SSF47413">
    <property type="entry name" value="lambda repressor-like DNA-binding domains"/>
    <property type="match status" value="1"/>
</dbReference>
<dbReference type="RefSeq" id="WP_338435592.1">
    <property type="nucleotide sequence ID" value="NZ_JAUYVH010000002.1"/>
</dbReference>
<accession>A0ABU1BKY5</accession>
<dbReference type="EMBL" id="JAUYVH010000002">
    <property type="protein sequence ID" value="MDQ9169657.1"/>
    <property type="molecule type" value="Genomic_DNA"/>
</dbReference>
<comment type="caution">
    <text evidence="2">The sequence shown here is derived from an EMBL/GenBank/DDBJ whole genome shotgun (WGS) entry which is preliminary data.</text>
</comment>
<dbReference type="Proteomes" id="UP001225596">
    <property type="component" value="Unassembled WGS sequence"/>
</dbReference>
<dbReference type="Pfam" id="PF01381">
    <property type="entry name" value="HTH_3"/>
    <property type="match status" value="1"/>
</dbReference>
<gene>
    <name evidence="2" type="ORF">Q8A64_04450</name>
</gene>
<evidence type="ECO:0000313" key="3">
    <source>
        <dbReference type="Proteomes" id="UP001225596"/>
    </source>
</evidence>
<protein>
    <submittedName>
        <fullName evidence="2">Helix-turn-helix transcriptional regulator</fullName>
    </submittedName>
</protein>
<name>A0ABU1BKY5_9BURK</name>
<feature type="domain" description="HTH cro/C1-type" evidence="1">
    <location>
        <begin position="48"/>
        <end position="90"/>
    </location>
</feature>
<reference evidence="2 3" key="1">
    <citation type="submission" date="2023-08" db="EMBL/GenBank/DDBJ databases">
        <title>Oxalobacteraceae gen .nov., isolated from river sludge outside the plant.</title>
        <authorList>
            <person name="Zhao S.Y."/>
        </authorList>
    </citation>
    <scope>NUCLEOTIDE SEQUENCE [LARGE SCALE GENOMIC DNA]</scope>
    <source>
        <strain evidence="2 3">R-40</strain>
    </source>
</reference>